<gene>
    <name evidence="1" type="ORF">L9S41_18945</name>
</gene>
<proteinExistence type="predicted"/>
<evidence type="ECO:0000313" key="2">
    <source>
        <dbReference type="Proteomes" id="UP001060414"/>
    </source>
</evidence>
<accession>A0ABY5ZLK8</accession>
<name>A0ABY5ZLK8_9BACT</name>
<sequence>MAHIIDNIVDKLEVLDEIEGVELNISQEKKTIYLKYNTVRSLDFKFVWSEDHFIGYFIDREGIQSQAVVSLWSALEAVNFVTSYSLLLELRAGR</sequence>
<dbReference type="RefSeq" id="WP_260748085.1">
    <property type="nucleotide sequence ID" value="NZ_CP092109.1"/>
</dbReference>
<organism evidence="1 2">
    <name type="scientific">Geoalkalibacter halelectricus</name>
    <dbReference type="NCBI Taxonomy" id="2847045"/>
    <lineage>
        <taxon>Bacteria</taxon>
        <taxon>Pseudomonadati</taxon>
        <taxon>Thermodesulfobacteriota</taxon>
        <taxon>Desulfuromonadia</taxon>
        <taxon>Desulfuromonadales</taxon>
        <taxon>Geoalkalibacteraceae</taxon>
        <taxon>Geoalkalibacter</taxon>
    </lineage>
</organism>
<reference evidence="1" key="1">
    <citation type="journal article" date="2022" name="Environ. Microbiol.">
        <title>Geoalkalibacter halelectricus SAP #1 sp. nov. possessing extracellular electron transfer and mineral#reducing capabilities from a haloalkaline environment.</title>
        <authorList>
            <person name="Yadav S."/>
            <person name="Singh R."/>
            <person name="Sundharam S.S."/>
            <person name="Chaudhary S."/>
            <person name="Krishnamurthi S."/>
            <person name="Patil S.A."/>
        </authorList>
    </citation>
    <scope>NUCLEOTIDE SEQUENCE</scope>
    <source>
        <strain evidence="1">SAP-1</strain>
    </source>
</reference>
<protein>
    <submittedName>
        <fullName evidence="1">Uncharacterized protein</fullName>
    </submittedName>
</protein>
<dbReference type="Proteomes" id="UP001060414">
    <property type="component" value="Chromosome"/>
</dbReference>
<evidence type="ECO:0000313" key="1">
    <source>
        <dbReference type="EMBL" id="UWZ79734.1"/>
    </source>
</evidence>
<dbReference type="EMBL" id="CP092109">
    <property type="protein sequence ID" value="UWZ79734.1"/>
    <property type="molecule type" value="Genomic_DNA"/>
</dbReference>
<keyword evidence="2" id="KW-1185">Reference proteome</keyword>